<dbReference type="InterPro" id="IPR036770">
    <property type="entry name" value="Ankyrin_rpt-contain_sf"/>
</dbReference>
<dbReference type="PANTHER" id="PTHR22677">
    <property type="entry name" value="ANKYRIN REPEAT DOMAIN-CONTAINING PROTEIN 60"/>
    <property type="match status" value="1"/>
</dbReference>
<feature type="non-terminal residue" evidence="1">
    <location>
        <position position="180"/>
    </location>
</feature>
<comment type="caution">
    <text evidence="1">The sequence shown here is derived from an EMBL/GenBank/DDBJ whole genome shotgun (WGS) entry which is preliminary data.</text>
</comment>
<evidence type="ECO:0000313" key="1">
    <source>
        <dbReference type="EMBL" id="CAB4020468.1"/>
    </source>
</evidence>
<dbReference type="Pfam" id="PF12796">
    <property type="entry name" value="Ank_2"/>
    <property type="match status" value="2"/>
</dbReference>
<sequence>HGANVNARNDWNESALHVAVQAHSLEIVKYLVEHDADVNCKNLLNESALHYAAIIGSLEIVEYLVGHGAEVRSGDHCGENTVLFLACKQGNGLIVDYLLQHGAVHDIHKCDVRLRSPLRIACEKGDTCVAEILLKFNVDLRKEQKLFYDNDEIMDILELELESIKRREHAKISKETDDAQ</sequence>
<name>A0A6S7KIW8_PARCT</name>
<dbReference type="AlphaFoldDB" id="A0A6S7KIW8"/>
<dbReference type="PROSITE" id="PS50297">
    <property type="entry name" value="ANK_REP_REGION"/>
    <property type="match status" value="2"/>
</dbReference>
<protein>
    <submittedName>
        <fullName evidence="1">-specific DARPin, partial</fullName>
    </submittedName>
</protein>
<dbReference type="Gene3D" id="1.25.40.20">
    <property type="entry name" value="Ankyrin repeat-containing domain"/>
    <property type="match status" value="1"/>
</dbReference>
<dbReference type="InterPro" id="IPR002110">
    <property type="entry name" value="Ankyrin_rpt"/>
</dbReference>
<dbReference type="PANTHER" id="PTHR22677:SF4">
    <property type="entry name" value="USHER SYNDROME TYPE-1G PROTEIN-LIKE PROTEIN"/>
    <property type="match status" value="1"/>
</dbReference>
<keyword evidence="2" id="KW-1185">Reference proteome</keyword>
<organism evidence="1 2">
    <name type="scientific">Paramuricea clavata</name>
    <name type="common">Red gorgonian</name>
    <name type="synonym">Violescent sea-whip</name>
    <dbReference type="NCBI Taxonomy" id="317549"/>
    <lineage>
        <taxon>Eukaryota</taxon>
        <taxon>Metazoa</taxon>
        <taxon>Cnidaria</taxon>
        <taxon>Anthozoa</taxon>
        <taxon>Octocorallia</taxon>
        <taxon>Malacalcyonacea</taxon>
        <taxon>Plexauridae</taxon>
        <taxon>Paramuricea</taxon>
    </lineage>
</organism>
<proteinExistence type="predicted"/>
<dbReference type="InterPro" id="IPR039323">
    <property type="entry name" value="ANKRD_45/46/60"/>
</dbReference>
<dbReference type="PROSITE" id="PS50088">
    <property type="entry name" value="ANK_REPEAT"/>
    <property type="match status" value="2"/>
</dbReference>
<dbReference type="OrthoDB" id="194358at2759"/>
<evidence type="ECO:0000313" key="2">
    <source>
        <dbReference type="Proteomes" id="UP001152795"/>
    </source>
</evidence>
<dbReference type="SMART" id="SM00248">
    <property type="entry name" value="ANK"/>
    <property type="match status" value="4"/>
</dbReference>
<reference evidence="1" key="1">
    <citation type="submission" date="2020-04" db="EMBL/GenBank/DDBJ databases">
        <authorList>
            <person name="Alioto T."/>
            <person name="Alioto T."/>
            <person name="Gomez Garrido J."/>
        </authorList>
    </citation>
    <scope>NUCLEOTIDE SEQUENCE</scope>
    <source>
        <strain evidence="1">A484AB</strain>
    </source>
</reference>
<dbReference type="Proteomes" id="UP001152795">
    <property type="component" value="Unassembled WGS sequence"/>
</dbReference>
<accession>A0A6S7KIW8</accession>
<dbReference type="EMBL" id="CACRXK020010968">
    <property type="protein sequence ID" value="CAB4020468.1"/>
    <property type="molecule type" value="Genomic_DNA"/>
</dbReference>
<gene>
    <name evidence="1" type="ORF">PACLA_8A051885</name>
</gene>
<dbReference type="SUPFAM" id="SSF48403">
    <property type="entry name" value="Ankyrin repeat"/>
    <property type="match status" value="1"/>
</dbReference>